<accession>A0A0E9QXA3</accession>
<reference evidence="1" key="1">
    <citation type="submission" date="2014-11" db="EMBL/GenBank/DDBJ databases">
        <authorList>
            <person name="Amaro Gonzalez C."/>
        </authorList>
    </citation>
    <scope>NUCLEOTIDE SEQUENCE</scope>
</reference>
<dbReference type="AlphaFoldDB" id="A0A0E9QXA3"/>
<evidence type="ECO:0000313" key="1">
    <source>
        <dbReference type="EMBL" id="JAH20850.1"/>
    </source>
</evidence>
<protein>
    <submittedName>
        <fullName evidence="1">Uncharacterized protein</fullName>
    </submittedName>
</protein>
<reference evidence="1" key="2">
    <citation type="journal article" date="2015" name="Fish Shellfish Immunol.">
        <title>Early steps in the European eel (Anguilla anguilla)-Vibrio vulnificus interaction in the gills: Role of the RtxA13 toxin.</title>
        <authorList>
            <person name="Callol A."/>
            <person name="Pajuelo D."/>
            <person name="Ebbesson L."/>
            <person name="Teles M."/>
            <person name="MacKenzie S."/>
            <person name="Amaro C."/>
        </authorList>
    </citation>
    <scope>NUCLEOTIDE SEQUENCE</scope>
</reference>
<sequence>MSIFNNIQNKSLLFHVIGWLSTYTTSQKFLGHTYFSRNMIKKGIPFI</sequence>
<name>A0A0E9QXA3_ANGAN</name>
<organism evidence="1">
    <name type="scientific">Anguilla anguilla</name>
    <name type="common">European freshwater eel</name>
    <name type="synonym">Muraena anguilla</name>
    <dbReference type="NCBI Taxonomy" id="7936"/>
    <lineage>
        <taxon>Eukaryota</taxon>
        <taxon>Metazoa</taxon>
        <taxon>Chordata</taxon>
        <taxon>Craniata</taxon>
        <taxon>Vertebrata</taxon>
        <taxon>Euteleostomi</taxon>
        <taxon>Actinopterygii</taxon>
        <taxon>Neopterygii</taxon>
        <taxon>Teleostei</taxon>
        <taxon>Anguilliformes</taxon>
        <taxon>Anguillidae</taxon>
        <taxon>Anguilla</taxon>
    </lineage>
</organism>
<dbReference type="EMBL" id="GBXM01087727">
    <property type="protein sequence ID" value="JAH20850.1"/>
    <property type="molecule type" value="Transcribed_RNA"/>
</dbReference>
<proteinExistence type="predicted"/>